<evidence type="ECO:0000313" key="1">
    <source>
        <dbReference type="EMBL" id="CAI8042435.1"/>
    </source>
</evidence>
<accession>A0AA35T617</accession>
<keyword evidence="2" id="KW-1185">Reference proteome</keyword>
<gene>
    <name evidence="1" type="ORF">GBAR_LOCUS23567</name>
</gene>
<proteinExistence type="predicted"/>
<name>A0AA35T617_GEOBA</name>
<dbReference type="Proteomes" id="UP001174909">
    <property type="component" value="Unassembled WGS sequence"/>
</dbReference>
<comment type="caution">
    <text evidence="1">The sequence shown here is derived from an EMBL/GenBank/DDBJ whole genome shotgun (WGS) entry which is preliminary data.</text>
</comment>
<dbReference type="EMBL" id="CASHTH010003266">
    <property type="protein sequence ID" value="CAI8042435.1"/>
    <property type="molecule type" value="Genomic_DNA"/>
</dbReference>
<sequence length="28" mass="3241">MIYRSDLRQETSDRLICVHTSGKFGDVL</sequence>
<reference evidence="1" key="1">
    <citation type="submission" date="2023-03" db="EMBL/GenBank/DDBJ databases">
        <authorList>
            <person name="Steffen K."/>
            <person name="Cardenas P."/>
        </authorList>
    </citation>
    <scope>NUCLEOTIDE SEQUENCE</scope>
</reference>
<organism evidence="1 2">
    <name type="scientific">Geodia barretti</name>
    <name type="common">Barrett's horny sponge</name>
    <dbReference type="NCBI Taxonomy" id="519541"/>
    <lineage>
        <taxon>Eukaryota</taxon>
        <taxon>Metazoa</taxon>
        <taxon>Porifera</taxon>
        <taxon>Demospongiae</taxon>
        <taxon>Heteroscleromorpha</taxon>
        <taxon>Tetractinellida</taxon>
        <taxon>Astrophorina</taxon>
        <taxon>Geodiidae</taxon>
        <taxon>Geodia</taxon>
    </lineage>
</organism>
<evidence type="ECO:0000313" key="2">
    <source>
        <dbReference type="Proteomes" id="UP001174909"/>
    </source>
</evidence>
<protein>
    <submittedName>
        <fullName evidence="1">Uncharacterized protein</fullName>
    </submittedName>
</protein>
<dbReference type="AlphaFoldDB" id="A0AA35T617"/>